<dbReference type="GO" id="GO:0004100">
    <property type="term" value="F:chitin synthase activity"/>
    <property type="evidence" value="ECO:0007669"/>
    <property type="project" value="UniProtKB-EC"/>
</dbReference>
<organism evidence="13">
    <name type="scientific">Absidia glauca</name>
    <name type="common">Pin mould</name>
    <dbReference type="NCBI Taxonomy" id="4829"/>
    <lineage>
        <taxon>Eukaryota</taxon>
        <taxon>Fungi</taxon>
        <taxon>Fungi incertae sedis</taxon>
        <taxon>Mucoromycota</taxon>
        <taxon>Mucoromycotina</taxon>
        <taxon>Mucoromycetes</taxon>
        <taxon>Mucorales</taxon>
        <taxon>Cunninghamellaceae</taxon>
        <taxon>Absidia</taxon>
    </lineage>
</organism>
<evidence type="ECO:0000256" key="7">
    <source>
        <dbReference type="ARBA" id="ARBA00022989"/>
    </source>
</evidence>
<dbReference type="InParanoid" id="A0A163K8Z0"/>
<dbReference type="GO" id="GO:0005886">
    <property type="term" value="C:plasma membrane"/>
    <property type="evidence" value="ECO:0007669"/>
    <property type="project" value="UniProtKB-SubCell"/>
</dbReference>
<feature type="compositionally biased region" description="Low complexity" evidence="10">
    <location>
        <begin position="128"/>
        <end position="137"/>
    </location>
</feature>
<evidence type="ECO:0000313" key="14">
    <source>
        <dbReference type="Proteomes" id="UP000078561"/>
    </source>
</evidence>
<feature type="transmembrane region" description="Helical" evidence="11">
    <location>
        <begin position="1104"/>
        <end position="1128"/>
    </location>
</feature>
<comment type="subcellular location">
    <subcellularLocation>
        <location evidence="1">Cell membrane</location>
        <topology evidence="1">Multi-pass membrane protein</topology>
    </subcellularLocation>
</comment>
<evidence type="ECO:0000256" key="10">
    <source>
        <dbReference type="SAM" id="MobiDB-lite"/>
    </source>
</evidence>
<feature type="compositionally biased region" description="Low complexity" evidence="10">
    <location>
        <begin position="652"/>
        <end position="675"/>
    </location>
</feature>
<evidence type="ECO:0000256" key="6">
    <source>
        <dbReference type="ARBA" id="ARBA00022692"/>
    </source>
</evidence>
<feature type="compositionally biased region" description="Low complexity" evidence="10">
    <location>
        <begin position="1306"/>
        <end position="1315"/>
    </location>
</feature>
<keyword evidence="6 11" id="KW-0812">Transmembrane</keyword>
<keyword evidence="4" id="KW-0328">Glycosyltransferase</keyword>
<dbReference type="InterPro" id="IPR004835">
    <property type="entry name" value="Chitin_synth"/>
</dbReference>
<dbReference type="Proteomes" id="UP000078561">
    <property type="component" value="Unassembled WGS sequence"/>
</dbReference>
<feature type="compositionally biased region" description="Low complexity" evidence="10">
    <location>
        <begin position="1236"/>
        <end position="1249"/>
    </location>
</feature>
<evidence type="ECO:0000256" key="3">
    <source>
        <dbReference type="ARBA" id="ARBA00022475"/>
    </source>
</evidence>
<feature type="region of interest" description="Disordered" evidence="10">
    <location>
        <begin position="1206"/>
        <end position="1373"/>
    </location>
</feature>
<feature type="transmembrane region" description="Helical" evidence="11">
    <location>
        <begin position="1077"/>
        <end position="1097"/>
    </location>
</feature>
<evidence type="ECO:0000256" key="8">
    <source>
        <dbReference type="ARBA" id="ARBA00023136"/>
    </source>
</evidence>
<feature type="compositionally biased region" description="Acidic residues" evidence="10">
    <location>
        <begin position="183"/>
        <end position="197"/>
    </location>
</feature>
<feature type="compositionally biased region" description="Polar residues" evidence="10">
    <location>
        <begin position="1"/>
        <end position="23"/>
    </location>
</feature>
<dbReference type="PANTHER" id="PTHR22914:SF16">
    <property type="entry name" value="CHITIN SYNTHASE 3"/>
    <property type="match status" value="1"/>
</dbReference>
<keyword evidence="14" id="KW-1185">Reference proteome</keyword>
<feature type="compositionally biased region" description="Low complexity" evidence="10">
    <location>
        <begin position="24"/>
        <end position="42"/>
    </location>
</feature>
<feature type="compositionally biased region" description="Polar residues" evidence="10">
    <location>
        <begin position="597"/>
        <end position="612"/>
    </location>
</feature>
<feature type="region of interest" description="Disordered" evidence="10">
    <location>
        <begin position="1140"/>
        <end position="1162"/>
    </location>
</feature>
<dbReference type="GO" id="GO:0006031">
    <property type="term" value="P:chitin biosynthetic process"/>
    <property type="evidence" value="ECO:0007669"/>
    <property type="project" value="TreeGrafter"/>
</dbReference>
<feature type="compositionally biased region" description="Basic and acidic residues" evidence="10">
    <location>
        <begin position="51"/>
        <end position="62"/>
    </location>
</feature>
<feature type="transmembrane region" description="Helical" evidence="11">
    <location>
        <begin position="1051"/>
        <end position="1071"/>
    </location>
</feature>
<protein>
    <recommendedName>
        <fullName evidence="2">chitin synthase</fullName>
        <ecNumber evidence="2">2.4.1.16</ecNumber>
    </recommendedName>
</protein>
<keyword evidence="5" id="KW-0808">Transferase</keyword>
<evidence type="ECO:0000256" key="9">
    <source>
        <dbReference type="ARBA" id="ARBA00023180"/>
    </source>
</evidence>
<evidence type="ECO:0000259" key="12">
    <source>
        <dbReference type="Pfam" id="PF22997"/>
    </source>
</evidence>
<feature type="region of interest" description="Disordered" evidence="10">
    <location>
        <begin position="652"/>
        <end position="678"/>
    </location>
</feature>
<feature type="region of interest" description="Disordered" evidence="10">
    <location>
        <begin position="591"/>
        <end position="615"/>
    </location>
</feature>
<feature type="compositionally biased region" description="Polar residues" evidence="10">
    <location>
        <begin position="1328"/>
        <end position="1361"/>
    </location>
</feature>
<accession>A0A163K8Z0</accession>
<dbReference type="OMA" id="DIMGLCG"/>
<dbReference type="CDD" id="cd04190">
    <property type="entry name" value="Chitin_synth_C"/>
    <property type="match status" value="1"/>
</dbReference>
<dbReference type="InterPro" id="IPR029044">
    <property type="entry name" value="Nucleotide-diphossugar_trans"/>
</dbReference>
<evidence type="ECO:0000256" key="2">
    <source>
        <dbReference type="ARBA" id="ARBA00012543"/>
    </source>
</evidence>
<feature type="transmembrane region" description="Helical" evidence="11">
    <location>
        <begin position="248"/>
        <end position="267"/>
    </location>
</feature>
<keyword evidence="9" id="KW-0325">Glycoprotein</keyword>
<dbReference type="STRING" id="4829.A0A163K8Z0"/>
<dbReference type="PANTHER" id="PTHR22914">
    <property type="entry name" value="CHITIN SYNTHASE"/>
    <property type="match status" value="1"/>
</dbReference>
<evidence type="ECO:0000313" key="13">
    <source>
        <dbReference type="EMBL" id="SAM08986.1"/>
    </source>
</evidence>
<dbReference type="InterPro" id="IPR054295">
    <property type="entry name" value="CHS4-like_dom"/>
</dbReference>
<dbReference type="SUPFAM" id="SSF53448">
    <property type="entry name" value="Nucleotide-diphospho-sugar transferases"/>
    <property type="match status" value="1"/>
</dbReference>
<feature type="region of interest" description="Disordered" evidence="10">
    <location>
        <begin position="1"/>
        <end position="199"/>
    </location>
</feature>
<evidence type="ECO:0000256" key="5">
    <source>
        <dbReference type="ARBA" id="ARBA00022679"/>
    </source>
</evidence>
<feature type="compositionally biased region" description="Low complexity" evidence="10">
    <location>
        <begin position="86"/>
        <end position="115"/>
    </location>
</feature>
<gene>
    <name evidence="13" type="primary">ABSGL_14652.1 scaffold 14706</name>
</gene>
<evidence type="ECO:0000256" key="1">
    <source>
        <dbReference type="ARBA" id="ARBA00004651"/>
    </source>
</evidence>
<proteinExistence type="predicted"/>
<keyword evidence="3" id="KW-1003">Cell membrane</keyword>
<dbReference type="Pfam" id="PF03142">
    <property type="entry name" value="Chitin_synth_2"/>
    <property type="match status" value="1"/>
</dbReference>
<dbReference type="Pfam" id="PF22997">
    <property type="entry name" value="CHS4"/>
    <property type="match status" value="1"/>
</dbReference>
<name>A0A163K8Z0_ABSGL</name>
<dbReference type="EMBL" id="LT554943">
    <property type="protein sequence ID" value="SAM08986.1"/>
    <property type="molecule type" value="Genomic_DNA"/>
</dbReference>
<feature type="compositionally biased region" description="Polar residues" evidence="10">
    <location>
        <begin position="1208"/>
        <end position="1222"/>
    </location>
</feature>
<keyword evidence="8 11" id="KW-0472">Membrane</keyword>
<evidence type="ECO:0000256" key="4">
    <source>
        <dbReference type="ARBA" id="ARBA00022676"/>
    </source>
</evidence>
<dbReference type="EC" id="2.4.1.16" evidence="2"/>
<feature type="compositionally biased region" description="Pro residues" evidence="10">
    <location>
        <begin position="1316"/>
        <end position="1326"/>
    </location>
</feature>
<evidence type="ECO:0000256" key="11">
    <source>
        <dbReference type="SAM" id="Phobius"/>
    </source>
</evidence>
<dbReference type="OrthoDB" id="370884at2759"/>
<dbReference type="GO" id="GO:0030428">
    <property type="term" value="C:cell septum"/>
    <property type="evidence" value="ECO:0007669"/>
    <property type="project" value="TreeGrafter"/>
</dbReference>
<feature type="domain" description="Chitin synthase 4-like" evidence="12">
    <location>
        <begin position="413"/>
        <end position="499"/>
    </location>
</feature>
<keyword evidence="7 11" id="KW-1133">Transmembrane helix</keyword>
<sequence>MEHNTTTNPATTGQDASGLARNQSTSSRLSRRTTTGNDGTTRAPRRQKSLVRPERERVDANHRQYHYRQRAGNRDQDMVAPSTTGNQPNRQTDNQQQRQQQEQDQDQQQDQQVRRAPSNRRLERKPTNRQNNVNNTTTGGGTGGGLERRPTASRMIRRGKSILGREKPRRRPDHRAAVAGGGGDDEEEDGDYYDSEDGGAINYSRPPTLWEKLPSPWLTYCRLLTCCIPGAFLGVFGPAQSAWREKIGLLSFIMVIMGFVGFLTFGFTQAVCPTPPLSVQGGQVNSGYLIINGWAYLLADWNGHPAAPNINASSNILYPPINAGGYDASFLFQDKSLSSACSSIITPKDPSNVPEVYFPCRLFNPNQTIAPDPSTFTNTSGCHLSSSARSLYHQFYDNGVPNNKGSLTKAARVYFNWQNISASNQLAVYNGDVINLELLKSLPTNMWNIPSNGLMAQMVNNPGAYAGRDISHSIATSRDQNGNFKQEAVCLTSIIKVGSLDTLSIGCISSEIVLYTSLVVILGVIGTKFGLAVIFGWFLSWKLGNFKEGSSYSARMKREAEIENWAQNMASTGPIPKPRIQSMYFGNNNSSKRKSLFPQTSRFTQPRSGSTRFDTEKLPMPVWKTPSSTLEGFSNRQSMYFGSSTPSIRFFGDSSPRRSSVSSDFNSGDSSSSGSTPCPFPLSPHVLRQPSADYMPFNFPLAHTICLVTCYSEGEDSLRTTMDSIATSDYPNSHKVLLVICDGVITGSGNTRSTPDICVSMMKDLIVPEHLVQPAHYVAIADGSRRNNMAKVYAGYYRYDDSTIDPSLQQRVPMVTIVKCGTPEEAETASKPGNRGKRDSQIILMQFMQKVMFDERMTTMEYDFFNYLWRVTGVSPDCYEFCLMVDADTRVYFDSLSRLISFFEYYISHHQSKAFESVFGIVTCLPGCFCMYRIKAPKGPDGYWVPILANPDIVEHYSENVVDTLHKKNLLLLGEDRYLSTLMLRTFPNRKMMFVPQAVCKTVVPDTFSVLLSQRRRWINSTIHNLMELLFVHELCGTFCFSMQFVVFMELVGTLALPAAISFTLYLVIMACIGQPAVLPLILLALILGLPAVLIVMTSRKFVYVCWMLVYLISLPIWNFVLPVYAYWHFDDFSWGDTRKVEGSSDSDKKKEALGHGDKDGEFDSSKITMKKWSDYEKDRRTQLAIDRNLPIPRFMERPRSALDIFKDQQQQPRLNHNNNRKLGSAGSDDSDTPLTYTAANASPTNATPHGAAISHSGDISDLPLPRSHQFSPLPLIPSTNDPDQSHLRGENTTIAMDTIDQPGTSDHSSAMSPLSSPPLHPPPTKPLTEQSNSNLDSSVLITPSKLSPPQQQKWNSTSTWADPAPHHQSNSP</sequence>
<reference evidence="13" key="1">
    <citation type="submission" date="2016-04" db="EMBL/GenBank/DDBJ databases">
        <authorList>
            <person name="Evans L.H."/>
            <person name="Alamgir A."/>
            <person name="Owens N."/>
            <person name="Weber N.D."/>
            <person name="Virtaneva K."/>
            <person name="Barbian K."/>
            <person name="Babar A."/>
            <person name="Rosenke K."/>
        </authorList>
    </citation>
    <scope>NUCLEOTIDE SEQUENCE [LARGE SCALE GENOMIC DNA]</scope>
    <source>
        <strain evidence="13">CBS 101.48</strain>
    </source>
</reference>